<evidence type="ECO:0000256" key="2">
    <source>
        <dbReference type="ARBA" id="ARBA00008204"/>
    </source>
</evidence>
<evidence type="ECO:0000256" key="9">
    <source>
        <dbReference type="ARBA" id="ARBA00022723"/>
    </source>
</evidence>
<keyword evidence="21" id="KW-1185">Reference proteome</keyword>
<evidence type="ECO:0000256" key="6">
    <source>
        <dbReference type="ARBA" id="ARBA00022553"/>
    </source>
</evidence>
<keyword evidence="10" id="KW-0460">Magnesium</keyword>
<accession>A0A830BWV2</accession>
<sequence length="85" mass="9281">RSSELKLQAASPIRLPLFLLIAGKKKKDRKQPPIKAWIVVAYSAPVAATTAVFLIYPIGRGSFSDGMPIGISSTFNFMIVFQQVS</sequence>
<keyword evidence="5" id="KW-0602">Photosynthesis</keyword>
<dbReference type="InterPro" id="IPR055266">
    <property type="entry name" value="D1/D2"/>
</dbReference>
<keyword evidence="17 19" id="KW-0472">Membrane</keyword>
<reference evidence="20" key="1">
    <citation type="submission" date="2020-07" db="EMBL/GenBank/DDBJ databases">
        <title>Ethylene signaling mediates host invasion by parasitic plants.</title>
        <authorList>
            <person name="Yoshida S."/>
        </authorList>
    </citation>
    <scope>NUCLEOTIDE SEQUENCE</scope>
    <source>
        <strain evidence="20">Okayama</strain>
    </source>
</reference>
<dbReference type="GO" id="GO:0046872">
    <property type="term" value="F:metal ion binding"/>
    <property type="evidence" value="ECO:0007669"/>
    <property type="project" value="UniProtKB-KW"/>
</dbReference>
<dbReference type="PANTHER" id="PTHR33149:SF12">
    <property type="entry name" value="PHOTOSYSTEM II D2 PROTEIN"/>
    <property type="match status" value="1"/>
</dbReference>
<dbReference type="Gene3D" id="1.20.85.10">
    <property type="entry name" value="Photosystem II protein D1-like"/>
    <property type="match status" value="1"/>
</dbReference>
<dbReference type="AlphaFoldDB" id="A0A830BWV2"/>
<dbReference type="GO" id="GO:0016168">
    <property type="term" value="F:chlorophyll binding"/>
    <property type="evidence" value="ECO:0007669"/>
    <property type="project" value="UniProtKB-KW"/>
</dbReference>
<evidence type="ECO:0000256" key="11">
    <source>
        <dbReference type="ARBA" id="ARBA00022982"/>
    </source>
</evidence>
<dbReference type="Pfam" id="PF00124">
    <property type="entry name" value="Photo_RC"/>
    <property type="match status" value="1"/>
</dbReference>
<feature type="transmembrane region" description="Helical" evidence="19">
    <location>
        <begin position="34"/>
        <end position="58"/>
    </location>
</feature>
<keyword evidence="16" id="KW-0408">Iron</keyword>
<dbReference type="GO" id="GO:0009772">
    <property type="term" value="P:photosynthetic electron transport in photosystem II"/>
    <property type="evidence" value="ECO:0007669"/>
    <property type="project" value="InterPro"/>
</dbReference>
<keyword evidence="11" id="KW-0249">Electron transport</keyword>
<evidence type="ECO:0000256" key="19">
    <source>
        <dbReference type="SAM" id="Phobius"/>
    </source>
</evidence>
<proteinExistence type="inferred from homology"/>
<evidence type="ECO:0000256" key="16">
    <source>
        <dbReference type="ARBA" id="ARBA00023004"/>
    </source>
</evidence>
<dbReference type="SUPFAM" id="SSF81483">
    <property type="entry name" value="Bacterial photosystem II reaction centre, L and M subunits"/>
    <property type="match status" value="1"/>
</dbReference>
<keyword evidence="13" id="KW-0007">Acetylation</keyword>
<gene>
    <name evidence="20" type="ORF">PHJA_001228800</name>
</gene>
<keyword evidence="3" id="KW-0813">Transport</keyword>
<evidence type="ECO:0000256" key="1">
    <source>
        <dbReference type="ARBA" id="ARBA00004141"/>
    </source>
</evidence>
<dbReference type="InterPro" id="IPR000484">
    <property type="entry name" value="Photo_RC_L/M"/>
</dbReference>
<evidence type="ECO:0000256" key="7">
    <source>
        <dbReference type="ARBA" id="ARBA00022640"/>
    </source>
</evidence>
<evidence type="ECO:0000256" key="8">
    <source>
        <dbReference type="ARBA" id="ARBA00022692"/>
    </source>
</evidence>
<name>A0A830BWV2_9LAMI</name>
<feature type="non-terminal residue" evidence="20">
    <location>
        <position position="1"/>
    </location>
</feature>
<organism evidence="20 21">
    <name type="scientific">Phtheirospermum japonicum</name>
    <dbReference type="NCBI Taxonomy" id="374723"/>
    <lineage>
        <taxon>Eukaryota</taxon>
        <taxon>Viridiplantae</taxon>
        <taxon>Streptophyta</taxon>
        <taxon>Embryophyta</taxon>
        <taxon>Tracheophyta</taxon>
        <taxon>Spermatophyta</taxon>
        <taxon>Magnoliopsida</taxon>
        <taxon>eudicotyledons</taxon>
        <taxon>Gunneridae</taxon>
        <taxon>Pentapetalae</taxon>
        <taxon>asterids</taxon>
        <taxon>lamiids</taxon>
        <taxon>Lamiales</taxon>
        <taxon>Orobanchaceae</taxon>
        <taxon>Orobanchaceae incertae sedis</taxon>
        <taxon>Phtheirospermum</taxon>
    </lineage>
</organism>
<evidence type="ECO:0000256" key="12">
    <source>
        <dbReference type="ARBA" id="ARBA00022989"/>
    </source>
</evidence>
<evidence type="ECO:0000256" key="3">
    <source>
        <dbReference type="ARBA" id="ARBA00022448"/>
    </source>
</evidence>
<keyword evidence="12 19" id="KW-1133">Transmembrane helix</keyword>
<evidence type="ECO:0000256" key="4">
    <source>
        <dbReference type="ARBA" id="ARBA00022494"/>
    </source>
</evidence>
<comment type="caution">
    <text evidence="20">The sequence shown here is derived from an EMBL/GenBank/DDBJ whole genome shotgun (WGS) entry which is preliminary data.</text>
</comment>
<dbReference type="OrthoDB" id="1380372at2759"/>
<evidence type="ECO:0000256" key="17">
    <source>
        <dbReference type="ARBA" id="ARBA00023136"/>
    </source>
</evidence>
<evidence type="ECO:0000256" key="10">
    <source>
        <dbReference type="ARBA" id="ARBA00022842"/>
    </source>
</evidence>
<protein>
    <submittedName>
        <fullName evidence="20">Photosystem ii protein d1</fullName>
    </submittedName>
</protein>
<evidence type="ECO:0000256" key="5">
    <source>
        <dbReference type="ARBA" id="ARBA00022531"/>
    </source>
</evidence>
<dbReference type="GO" id="GO:0009535">
    <property type="term" value="C:chloroplast thylakoid membrane"/>
    <property type="evidence" value="ECO:0007669"/>
    <property type="project" value="TreeGrafter"/>
</dbReference>
<evidence type="ECO:0000256" key="13">
    <source>
        <dbReference type="ARBA" id="ARBA00022990"/>
    </source>
</evidence>
<keyword evidence="8 19" id="KW-0812">Transmembrane</keyword>
<comment type="subcellular location">
    <subcellularLocation>
        <location evidence="1">Membrane</location>
        <topology evidence="1">Multi-pass membrane protein</topology>
    </subcellularLocation>
</comment>
<evidence type="ECO:0000313" key="21">
    <source>
        <dbReference type="Proteomes" id="UP000653305"/>
    </source>
</evidence>
<keyword evidence="15" id="KW-0560">Oxidoreductase</keyword>
<keyword evidence="7" id="KW-0934">Plastid</keyword>
<keyword evidence="4" id="KW-0148">Chlorophyll</keyword>
<dbReference type="Proteomes" id="UP000653305">
    <property type="component" value="Unassembled WGS sequence"/>
</dbReference>
<evidence type="ECO:0000313" key="20">
    <source>
        <dbReference type="EMBL" id="GFP90849.1"/>
    </source>
</evidence>
<evidence type="ECO:0000256" key="15">
    <source>
        <dbReference type="ARBA" id="ARBA00023002"/>
    </source>
</evidence>
<evidence type="ECO:0000256" key="18">
    <source>
        <dbReference type="ARBA" id="ARBA00023276"/>
    </source>
</evidence>
<keyword evidence="6" id="KW-0597">Phosphoprotein</keyword>
<evidence type="ECO:0000256" key="14">
    <source>
        <dbReference type="ARBA" id="ARBA00022991"/>
    </source>
</evidence>
<keyword evidence="9" id="KW-0479">Metal-binding</keyword>
<keyword evidence="14" id="KW-0157">Chromophore</keyword>
<keyword evidence="18" id="KW-0604">Photosystem II</keyword>
<dbReference type="InterPro" id="IPR036854">
    <property type="entry name" value="Photo_II_D1/D2_sf"/>
</dbReference>
<dbReference type="EMBL" id="BMAC01000227">
    <property type="protein sequence ID" value="GFP90849.1"/>
    <property type="molecule type" value="Genomic_DNA"/>
</dbReference>
<dbReference type="GO" id="GO:0009523">
    <property type="term" value="C:photosystem II"/>
    <property type="evidence" value="ECO:0007669"/>
    <property type="project" value="UniProtKB-KW"/>
</dbReference>
<dbReference type="GO" id="GO:0016491">
    <property type="term" value="F:oxidoreductase activity"/>
    <property type="evidence" value="ECO:0007669"/>
    <property type="project" value="UniProtKB-KW"/>
</dbReference>
<comment type="similarity">
    <text evidence="2">Belongs to the reaction center PufL/M/PsbA/D family.</text>
</comment>
<dbReference type="PANTHER" id="PTHR33149">
    <property type="entry name" value="PHOTOSYSTEM II PROTEIN D1"/>
    <property type="match status" value="1"/>
</dbReference>